<dbReference type="GO" id="GO:0005768">
    <property type="term" value="C:endosome"/>
    <property type="evidence" value="ECO:0007669"/>
    <property type="project" value="TreeGrafter"/>
</dbReference>
<protein>
    <submittedName>
        <fullName evidence="2">Uncharacterized protein</fullName>
    </submittedName>
</protein>
<accession>A0A815WUQ7</accession>
<evidence type="ECO:0000313" key="2">
    <source>
        <dbReference type="EMBL" id="CAF1552292.1"/>
    </source>
</evidence>
<dbReference type="EMBL" id="CAJNOW010004504">
    <property type="protein sequence ID" value="CAF1419950.1"/>
    <property type="molecule type" value="Genomic_DNA"/>
</dbReference>
<gene>
    <name evidence="2" type="ORF">CJN711_LOCUS30497</name>
    <name evidence="1" type="ORF">KQP761_LOCUS10548</name>
</gene>
<dbReference type="PANTHER" id="PTHR23065">
    <property type="entry name" value="PROLINE-SERINE-THREONINE PHOSPHATASE INTERACTING PROTEIN 1"/>
    <property type="match status" value="1"/>
</dbReference>
<proteinExistence type="predicted"/>
<dbReference type="GO" id="GO:0005543">
    <property type="term" value="F:phospholipid binding"/>
    <property type="evidence" value="ECO:0007669"/>
    <property type="project" value="TreeGrafter"/>
</dbReference>
<name>A0A815WUQ7_9BILA</name>
<dbReference type="GO" id="GO:0030100">
    <property type="term" value="P:regulation of endocytosis"/>
    <property type="evidence" value="ECO:0007669"/>
    <property type="project" value="TreeGrafter"/>
</dbReference>
<sequence length="274" mass="32528">MAVVSTFRDLKIDDILLKRNEKQNEEEMQYILPQSPTTPERFLSNPYYGKGFCEPDQYKVAINRCEDGFASCELALEMLKDLVNELQRCSEFLLNYKKFSYDKSFRHVKKAKEFEKAFKEVQKPWVEVLNKISEAKLAYHRTSGKLHRARRAEDITSCDVSASDEEKKKEKRKNIYEKLINDMESKRSAYQVEMFKILGRADDFERKRLEHFKLMFTALQQATSIENDARRTEMFEKFQRVISKHNADSDIEVFNKNYGCETRTKWPVFEDVEQ</sequence>
<comment type="caution">
    <text evidence="2">The sequence shown here is derived from an EMBL/GenBank/DDBJ whole genome shotgun (WGS) entry which is preliminary data.</text>
</comment>
<dbReference type="GO" id="GO:0007010">
    <property type="term" value="P:cytoskeleton organization"/>
    <property type="evidence" value="ECO:0007669"/>
    <property type="project" value="TreeGrafter"/>
</dbReference>
<dbReference type="OrthoDB" id="10030904at2759"/>
<dbReference type="GO" id="GO:0097320">
    <property type="term" value="P:plasma membrane tubulation"/>
    <property type="evidence" value="ECO:0007669"/>
    <property type="project" value="TreeGrafter"/>
</dbReference>
<dbReference type="AlphaFoldDB" id="A0A815WUQ7"/>
<dbReference type="EMBL" id="CAJNOV010014525">
    <property type="protein sequence ID" value="CAF1552292.1"/>
    <property type="molecule type" value="Genomic_DNA"/>
</dbReference>
<dbReference type="PANTHER" id="PTHR23065:SF11">
    <property type="entry name" value="SYNDAPIN, ISOFORM C"/>
    <property type="match status" value="1"/>
</dbReference>
<reference evidence="2" key="1">
    <citation type="submission" date="2021-02" db="EMBL/GenBank/DDBJ databases">
        <authorList>
            <person name="Nowell W R."/>
        </authorList>
    </citation>
    <scope>NUCLEOTIDE SEQUENCE</scope>
</reference>
<dbReference type="InterPro" id="IPR027267">
    <property type="entry name" value="AH/BAR_dom_sf"/>
</dbReference>
<dbReference type="Gene3D" id="1.20.1270.60">
    <property type="entry name" value="Arfaptin homology (AH) domain/BAR domain"/>
    <property type="match status" value="1"/>
</dbReference>
<dbReference type="GO" id="GO:0005886">
    <property type="term" value="C:plasma membrane"/>
    <property type="evidence" value="ECO:0007669"/>
    <property type="project" value="TreeGrafter"/>
</dbReference>
<organism evidence="2 3">
    <name type="scientific">Rotaria magnacalcarata</name>
    <dbReference type="NCBI Taxonomy" id="392030"/>
    <lineage>
        <taxon>Eukaryota</taxon>
        <taxon>Metazoa</taxon>
        <taxon>Spiralia</taxon>
        <taxon>Gnathifera</taxon>
        <taxon>Rotifera</taxon>
        <taxon>Eurotatoria</taxon>
        <taxon>Bdelloidea</taxon>
        <taxon>Philodinida</taxon>
        <taxon>Philodinidae</taxon>
        <taxon>Rotaria</taxon>
    </lineage>
</organism>
<dbReference type="SUPFAM" id="SSF103657">
    <property type="entry name" value="BAR/IMD domain-like"/>
    <property type="match status" value="1"/>
</dbReference>
<dbReference type="Proteomes" id="UP000663855">
    <property type="component" value="Unassembled WGS sequence"/>
</dbReference>
<evidence type="ECO:0000313" key="3">
    <source>
        <dbReference type="Proteomes" id="UP000663855"/>
    </source>
</evidence>
<dbReference type="Proteomes" id="UP000663834">
    <property type="component" value="Unassembled WGS sequence"/>
</dbReference>
<evidence type="ECO:0000313" key="1">
    <source>
        <dbReference type="EMBL" id="CAF1419950.1"/>
    </source>
</evidence>